<gene>
    <name evidence="1" type="ORF">L6164_030579</name>
</gene>
<accession>A0ACB9LCX5</accession>
<reference evidence="1 2" key="1">
    <citation type="journal article" date="2022" name="DNA Res.">
        <title>Chromosomal-level genome assembly of the orchid tree Bauhinia variegata (Leguminosae; Cercidoideae) supports the allotetraploid origin hypothesis of Bauhinia.</title>
        <authorList>
            <person name="Zhong Y."/>
            <person name="Chen Y."/>
            <person name="Zheng D."/>
            <person name="Pang J."/>
            <person name="Liu Y."/>
            <person name="Luo S."/>
            <person name="Meng S."/>
            <person name="Qian L."/>
            <person name="Wei D."/>
            <person name="Dai S."/>
            <person name="Zhou R."/>
        </authorList>
    </citation>
    <scope>NUCLEOTIDE SEQUENCE [LARGE SCALE GENOMIC DNA]</scope>
    <source>
        <strain evidence="1">BV-YZ2020</strain>
    </source>
</reference>
<protein>
    <submittedName>
        <fullName evidence="1">Uncharacterized protein</fullName>
    </submittedName>
</protein>
<name>A0ACB9LCX5_BAUVA</name>
<dbReference type="EMBL" id="CM039437">
    <property type="protein sequence ID" value="KAI4307380.1"/>
    <property type="molecule type" value="Genomic_DNA"/>
</dbReference>
<dbReference type="Proteomes" id="UP000828941">
    <property type="component" value="Chromosome 12"/>
</dbReference>
<evidence type="ECO:0000313" key="2">
    <source>
        <dbReference type="Proteomes" id="UP000828941"/>
    </source>
</evidence>
<sequence length="730" mass="81886">MLDRYSHGLMSDKNMSYAQNVNVDERLGKWWSEISNAPRLNLRRQPEHASMTSPVSRVSLTPDSSNSFSNGYHFPGDAFPYSAPFQDIKHQTANDHCSTILGLDSDSSYFHLGKNISEKQEDDLGFSEDFSRMNITDGQENGTKTKGQKMNSFGFGSETSLLDANISTCTESGRPYEGIHNEVLGIPSYNCGVSPRLFYDRKWTLPDSGEGYAFGTSVESSLAFDQYLDPSWNRNQFYHLNLIEHKKKQGSSSYEGQVQLQKPSIPGSHLYDGYMSSQLCGMDYEGGWNAKNPKHALNLESPSHCCPIIKQRARAATKNQLPQFLSSNRNGADPAAFRCDSSFIIQGKDIKDCIDRGCNSLSCYKKNSHNPFGGVEVSEHNPLVPGSKNFKNNSSIGGDFPLPLLLTFYSFAEAQCYIFNLAKDQNGCRYLQRIVDEGTSEAMQIVFEGIIHNVVELMIDPFGNYLVQKLLDVCGEEMKLQIVFMVTKEPGQLVKISLNTHGTRVVQKLIETLNTRQQISLVKSALQPGFLDLIKDLNGNHVIQRCLQRLTCQDNEFIFDAAAKFCVDIATHRHGCCVLQRCIDNAEGKYRDKLVTEICRHGLLLAQDPFGNYVVQYIIEMQIPIASAKLISLFKGSYVNLSTQKFSSHVVEKCLKHVAESRPRIVRELMAVSNFEQLLQDPYANYVIQSALVVTKGSLHASLVEAVRPYKILRTSPYCKRIFSGNLLKN</sequence>
<proteinExistence type="predicted"/>
<keyword evidence="2" id="KW-1185">Reference proteome</keyword>
<evidence type="ECO:0000313" key="1">
    <source>
        <dbReference type="EMBL" id="KAI4307380.1"/>
    </source>
</evidence>
<organism evidence="1 2">
    <name type="scientific">Bauhinia variegata</name>
    <name type="common">Purple orchid tree</name>
    <name type="synonym">Phanera variegata</name>
    <dbReference type="NCBI Taxonomy" id="167791"/>
    <lineage>
        <taxon>Eukaryota</taxon>
        <taxon>Viridiplantae</taxon>
        <taxon>Streptophyta</taxon>
        <taxon>Embryophyta</taxon>
        <taxon>Tracheophyta</taxon>
        <taxon>Spermatophyta</taxon>
        <taxon>Magnoliopsida</taxon>
        <taxon>eudicotyledons</taxon>
        <taxon>Gunneridae</taxon>
        <taxon>Pentapetalae</taxon>
        <taxon>rosids</taxon>
        <taxon>fabids</taxon>
        <taxon>Fabales</taxon>
        <taxon>Fabaceae</taxon>
        <taxon>Cercidoideae</taxon>
        <taxon>Cercideae</taxon>
        <taxon>Bauhiniinae</taxon>
        <taxon>Bauhinia</taxon>
    </lineage>
</organism>
<comment type="caution">
    <text evidence="1">The sequence shown here is derived from an EMBL/GenBank/DDBJ whole genome shotgun (WGS) entry which is preliminary data.</text>
</comment>